<gene>
    <name evidence="2" type="ORF">QE152_g933</name>
</gene>
<dbReference type="EMBL" id="JASPKY010000004">
    <property type="protein sequence ID" value="KAK9754910.1"/>
    <property type="molecule type" value="Genomic_DNA"/>
</dbReference>
<evidence type="ECO:0000313" key="2">
    <source>
        <dbReference type="EMBL" id="KAK9754910.1"/>
    </source>
</evidence>
<proteinExistence type="predicted"/>
<evidence type="ECO:0000313" key="3">
    <source>
        <dbReference type="Proteomes" id="UP001458880"/>
    </source>
</evidence>
<protein>
    <submittedName>
        <fullName evidence="2">Uncharacterized protein</fullName>
    </submittedName>
</protein>
<dbReference type="Proteomes" id="UP001458880">
    <property type="component" value="Unassembled WGS sequence"/>
</dbReference>
<sequence>MTRKNQKANDDPDEIREIIKEAPGFEECDKANIDDWLNCDVDDPGYQIFSVEEIVQQIKDDNQEVGEEKENGEDSEVEDDVPTHDEAFTYLEKAMKWLEHQAECDTIQLYCFHELHH</sequence>
<keyword evidence="3" id="KW-1185">Reference proteome</keyword>
<accession>A0AAW1N4R4</accession>
<feature type="compositionally biased region" description="Acidic residues" evidence="1">
    <location>
        <begin position="70"/>
        <end position="80"/>
    </location>
</feature>
<comment type="caution">
    <text evidence="2">The sequence shown here is derived from an EMBL/GenBank/DDBJ whole genome shotgun (WGS) entry which is preliminary data.</text>
</comment>
<evidence type="ECO:0000256" key="1">
    <source>
        <dbReference type="SAM" id="MobiDB-lite"/>
    </source>
</evidence>
<name>A0AAW1N4R4_POPJA</name>
<dbReference type="AlphaFoldDB" id="A0AAW1N4R4"/>
<feature type="region of interest" description="Disordered" evidence="1">
    <location>
        <begin position="62"/>
        <end position="82"/>
    </location>
</feature>
<reference evidence="2 3" key="1">
    <citation type="journal article" date="2024" name="BMC Genomics">
        <title>De novo assembly and annotation of Popillia japonica's genome with initial clues to its potential as an invasive pest.</title>
        <authorList>
            <person name="Cucini C."/>
            <person name="Boschi S."/>
            <person name="Funari R."/>
            <person name="Cardaioli E."/>
            <person name="Iannotti N."/>
            <person name="Marturano G."/>
            <person name="Paoli F."/>
            <person name="Bruttini M."/>
            <person name="Carapelli A."/>
            <person name="Frati F."/>
            <person name="Nardi F."/>
        </authorList>
    </citation>
    <scope>NUCLEOTIDE SEQUENCE [LARGE SCALE GENOMIC DNA]</scope>
    <source>
        <strain evidence="2">DMR45628</strain>
    </source>
</reference>
<organism evidence="2 3">
    <name type="scientific">Popillia japonica</name>
    <name type="common">Japanese beetle</name>
    <dbReference type="NCBI Taxonomy" id="7064"/>
    <lineage>
        <taxon>Eukaryota</taxon>
        <taxon>Metazoa</taxon>
        <taxon>Ecdysozoa</taxon>
        <taxon>Arthropoda</taxon>
        <taxon>Hexapoda</taxon>
        <taxon>Insecta</taxon>
        <taxon>Pterygota</taxon>
        <taxon>Neoptera</taxon>
        <taxon>Endopterygota</taxon>
        <taxon>Coleoptera</taxon>
        <taxon>Polyphaga</taxon>
        <taxon>Scarabaeiformia</taxon>
        <taxon>Scarabaeidae</taxon>
        <taxon>Rutelinae</taxon>
        <taxon>Popillia</taxon>
    </lineage>
</organism>